<comment type="caution">
    <text evidence="3">The sequence shown here is derived from an EMBL/GenBank/DDBJ whole genome shotgun (WGS) entry which is preliminary data.</text>
</comment>
<keyword evidence="2" id="KW-0812">Transmembrane</keyword>
<gene>
    <name evidence="3" type="ORF">WKV53_22910</name>
</gene>
<protein>
    <recommendedName>
        <fullName evidence="5">Tfp pilus assembly protein PilX</fullName>
    </recommendedName>
</protein>
<evidence type="ECO:0000313" key="4">
    <source>
        <dbReference type="Proteomes" id="UP001371305"/>
    </source>
</evidence>
<sequence>MTAPIPSSSNRQRQPRGFALIISLSLMVLMMVLVTGLLGLSSISLRSSGRDGYAAQARANARMALVIAIGELQKKTGADTRVTARADIQGAGRPAVLGAWKSWGGADHDSKGKPTSPGNYASKKQANFLGWLTSTSGDSKTLPDTKERSGSVPLIGAKTVGTGSGRDEMQIHLVPQEISTPDGKGGLAWWIGGENQKARLPKPQKPTDDNAARWSVLAKTHTVADPKSFRMEQLLDDAAPADRAVSLMLGDLLGKKETLNVSQEFFHDLSATSVGLLTNTATGGWRKDLSLATENWTQLPSSNLPFFRLTPDKDVAAAKPTSGNATADRSMLYPWAAYRGSAGDMTIYRHGPVTSWENLRDYATLYKKITSSANGRNRIASSSYAIDDSGNAFNFLHKVRLLPVVARVQWVFSHYAGTTGTAGSASQYTARLLLTPVITMWNPYSVELTSPAALSFYIPKPLPVALRYNVSGSANYNCLFGVSNNNTPALSTVGSLSYQISQSFVLKPGETRVFSPGSSTNPSVVAIVPATPPAGTNPVALELQPGYRSKGGHYFDLKNSAGQVVTGAGGTTIKADAKFDTIYEDAGKTGVGIYLDMSLAAGGPRHLVYRMVYTDKVANEVYKPLSALADATLAQASSSPVPFMSTVFGARMASKTHLPAKGFVQSSPLVNYTAMGDKDRAEPTIMMDYNGTNHPVNSPFDYSFIKHAPGGDSQLPNASDATNRGYIVTGFNKADGLSRCVIAEIPVRPLASLGELQNWDLRYENPIPPYAFNLIGNSDASPLMPANAIANYTADTNLQYDDSYCANHLLFDDWFFSSIAPDPTNYGTSGKNLQTTYTDFVSGVAPLANRAYKPTAEDTGYVAAAPGNATKLYDQNVKPADAYRKVSSHLEVEGMFNVNSTSVTAWRALLGHARKQKVPFIRESGTSWNVDSSGENDYASSRFSISGDSQAGTAGSSGSFPEATEFSGYRVLDDEFIDQLAEEIVKQVRLRGPFLSLSEFVNRQLSSGDLALAGALQTAMNEVAKGSSNPYSEIEAVVGSTGRASANIPQAADAGYKFPAAAEGWSAYGLPGWTRQADILRPLAPILSARDDTFVIRAHGDARDDQGNIVSRAVCEAVVRRTRDYVSSADAADLVTSPKVAINKTFGRRFEMVSFRWLNPSEI</sequence>
<keyword evidence="2" id="KW-1133">Transmembrane helix</keyword>
<feature type="region of interest" description="Disordered" evidence="1">
    <location>
        <begin position="134"/>
        <end position="161"/>
    </location>
</feature>
<dbReference type="EMBL" id="JBBUKT010000011">
    <property type="protein sequence ID" value="MEK7953384.1"/>
    <property type="molecule type" value="Genomic_DNA"/>
</dbReference>
<name>A0ABU9B048_9BACT</name>
<accession>A0ABU9B048</accession>
<dbReference type="Proteomes" id="UP001371305">
    <property type="component" value="Unassembled WGS sequence"/>
</dbReference>
<feature type="transmembrane region" description="Helical" evidence="2">
    <location>
        <begin position="18"/>
        <end position="40"/>
    </location>
</feature>
<evidence type="ECO:0000256" key="1">
    <source>
        <dbReference type="SAM" id="MobiDB-lite"/>
    </source>
</evidence>
<keyword evidence="4" id="KW-1185">Reference proteome</keyword>
<evidence type="ECO:0000313" key="3">
    <source>
        <dbReference type="EMBL" id="MEK7953384.1"/>
    </source>
</evidence>
<reference evidence="3 4" key="1">
    <citation type="submission" date="2024-04" db="EMBL/GenBank/DDBJ databases">
        <title>Luteolibacter sp. isolated from soil.</title>
        <authorList>
            <person name="An J."/>
        </authorList>
    </citation>
    <scope>NUCLEOTIDE SEQUENCE [LARGE SCALE GENOMIC DNA]</scope>
    <source>
        <strain evidence="3 4">Y139</strain>
    </source>
</reference>
<organism evidence="3 4">
    <name type="scientific">Luteolibacter soli</name>
    <dbReference type="NCBI Taxonomy" id="3135280"/>
    <lineage>
        <taxon>Bacteria</taxon>
        <taxon>Pseudomonadati</taxon>
        <taxon>Verrucomicrobiota</taxon>
        <taxon>Verrucomicrobiia</taxon>
        <taxon>Verrucomicrobiales</taxon>
        <taxon>Verrucomicrobiaceae</taxon>
        <taxon>Luteolibacter</taxon>
    </lineage>
</organism>
<dbReference type="RefSeq" id="WP_341407148.1">
    <property type="nucleotide sequence ID" value="NZ_JBBUKT010000011.1"/>
</dbReference>
<evidence type="ECO:0000256" key="2">
    <source>
        <dbReference type="SAM" id="Phobius"/>
    </source>
</evidence>
<keyword evidence="2" id="KW-0472">Membrane</keyword>
<proteinExistence type="predicted"/>
<evidence type="ECO:0008006" key="5">
    <source>
        <dbReference type="Google" id="ProtNLM"/>
    </source>
</evidence>